<proteinExistence type="predicted"/>
<reference evidence="1 2" key="1">
    <citation type="journal article" date="2014" name="Nat. Genet.">
        <title>Genome and transcriptome of the porcine whipworm Trichuris suis.</title>
        <authorList>
            <person name="Jex A.R."/>
            <person name="Nejsum P."/>
            <person name="Schwarz E.M."/>
            <person name="Hu L."/>
            <person name="Young N.D."/>
            <person name="Hall R.S."/>
            <person name="Korhonen P.K."/>
            <person name="Liao S."/>
            <person name="Thamsborg S."/>
            <person name="Xia J."/>
            <person name="Xu P."/>
            <person name="Wang S."/>
            <person name="Scheerlinck J.P."/>
            <person name="Hofmann A."/>
            <person name="Sternberg P.W."/>
            <person name="Wang J."/>
            <person name="Gasser R.B."/>
        </authorList>
    </citation>
    <scope>NUCLEOTIDE SEQUENCE [LARGE SCALE GENOMIC DNA]</scope>
    <source>
        <strain evidence="1">DCEP-RM93M</strain>
    </source>
</reference>
<dbReference type="AlphaFoldDB" id="A0A085LJS2"/>
<organism evidence="1 2">
    <name type="scientific">Trichuris suis</name>
    <name type="common">pig whipworm</name>
    <dbReference type="NCBI Taxonomy" id="68888"/>
    <lineage>
        <taxon>Eukaryota</taxon>
        <taxon>Metazoa</taxon>
        <taxon>Ecdysozoa</taxon>
        <taxon>Nematoda</taxon>
        <taxon>Enoplea</taxon>
        <taxon>Dorylaimia</taxon>
        <taxon>Trichinellida</taxon>
        <taxon>Trichuridae</taxon>
        <taxon>Trichuris</taxon>
    </lineage>
</organism>
<evidence type="ECO:0000313" key="2">
    <source>
        <dbReference type="Proteomes" id="UP000030764"/>
    </source>
</evidence>
<keyword evidence="2" id="KW-1185">Reference proteome</keyword>
<evidence type="ECO:0000313" key="1">
    <source>
        <dbReference type="EMBL" id="KFD45218.1"/>
    </source>
</evidence>
<sequence>MNFLHPGCQRGFVNENCNNGSSDWLYKTLISSEFADVPAAPREMNNWRQLLHEMGQHKTEDQWNEQSDTYILRFCIQ</sequence>
<dbReference type="Proteomes" id="UP000030764">
    <property type="component" value="Unassembled WGS sequence"/>
</dbReference>
<name>A0A085LJS2_9BILA</name>
<protein>
    <submittedName>
        <fullName evidence="1">Uncharacterized protein</fullName>
    </submittedName>
</protein>
<gene>
    <name evidence="1" type="ORF">M513_13907</name>
</gene>
<dbReference type="EMBL" id="KL363637">
    <property type="protein sequence ID" value="KFD45218.1"/>
    <property type="molecule type" value="Genomic_DNA"/>
</dbReference>
<accession>A0A085LJS2</accession>